<dbReference type="EMBL" id="AP019755">
    <property type="protein sequence ID" value="BBL35518.1"/>
    <property type="molecule type" value="Genomic_DNA"/>
</dbReference>
<evidence type="ECO:0000313" key="3">
    <source>
        <dbReference type="EMBL" id="BBL35518.1"/>
    </source>
</evidence>
<dbReference type="Proteomes" id="UP000316473">
    <property type="component" value="Chromosome"/>
</dbReference>
<dbReference type="InterPro" id="IPR010131">
    <property type="entry name" value="MdtP/NodT-like"/>
</dbReference>
<evidence type="ECO:0000313" key="4">
    <source>
        <dbReference type="Proteomes" id="UP000316473"/>
    </source>
</evidence>
<comment type="similarity">
    <text evidence="1">Belongs to the outer membrane factor (OMF) (TC 1.B.17) family.</text>
</comment>
<dbReference type="KEGG" id="nst:Nstercoris_01786"/>
<organism evidence="3 4">
    <name type="scientific">Nitrosomonas stercoris</name>
    <dbReference type="NCBI Taxonomy" id="1444684"/>
    <lineage>
        <taxon>Bacteria</taxon>
        <taxon>Pseudomonadati</taxon>
        <taxon>Pseudomonadota</taxon>
        <taxon>Betaproteobacteria</taxon>
        <taxon>Nitrosomonadales</taxon>
        <taxon>Nitrosomonadaceae</taxon>
        <taxon>Nitrosomonas</taxon>
    </lineage>
</organism>
<gene>
    <name evidence="3" type="ORF">Nstercoris_01786</name>
</gene>
<dbReference type="PANTHER" id="PTHR30203:SF30">
    <property type="entry name" value="OUTER MEMBRANE PROTEIN-RELATED"/>
    <property type="match status" value="1"/>
</dbReference>
<evidence type="ECO:0000256" key="1">
    <source>
        <dbReference type="ARBA" id="ARBA00007613"/>
    </source>
</evidence>
<keyword evidence="4" id="KW-1185">Reference proteome</keyword>
<reference evidence="3 4" key="1">
    <citation type="submission" date="2019-06" db="EMBL/GenBank/DDBJ databases">
        <title>Nitrosomonas stercoris KYUHI-S whole genome shotgun sequence.</title>
        <authorList>
            <person name="Nakagawa T."/>
            <person name="Tsuchiya Y."/>
            <person name="Takahashi R."/>
        </authorList>
    </citation>
    <scope>NUCLEOTIDE SEQUENCE [LARGE SCALE GENOMIC DNA]</scope>
    <source>
        <strain evidence="3 4">KYUHI-S</strain>
    </source>
</reference>
<feature type="coiled-coil region" evidence="2">
    <location>
        <begin position="327"/>
        <end position="365"/>
    </location>
</feature>
<proteinExistence type="inferred from homology"/>
<dbReference type="AlphaFoldDB" id="A0A4Y1YNX2"/>
<keyword evidence="2" id="KW-0175">Coiled coil</keyword>
<dbReference type="InterPro" id="IPR003423">
    <property type="entry name" value="OMP_efflux"/>
</dbReference>
<dbReference type="PANTHER" id="PTHR30203">
    <property type="entry name" value="OUTER MEMBRANE CATION EFFLUX PROTEIN"/>
    <property type="match status" value="1"/>
</dbReference>
<evidence type="ECO:0000256" key="2">
    <source>
        <dbReference type="SAM" id="Coils"/>
    </source>
</evidence>
<name>A0A4Y1YNX2_9PROT</name>
<accession>A0A4Y1YNX2</accession>
<dbReference type="SUPFAM" id="SSF56954">
    <property type="entry name" value="Outer membrane efflux proteins (OEP)"/>
    <property type="match status" value="1"/>
</dbReference>
<dbReference type="Gene3D" id="1.20.1600.10">
    <property type="entry name" value="Outer membrane efflux proteins (OEP)"/>
    <property type="match status" value="1"/>
</dbReference>
<protein>
    <submittedName>
        <fullName evidence="3">Cobalt-zinc-cadmium resistance protein CzcC</fullName>
    </submittedName>
</protein>
<dbReference type="GO" id="GO:0015562">
    <property type="term" value="F:efflux transmembrane transporter activity"/>
    <property type="evidence" value="ECO:0007669"/>
    <property type="project" value="InterPro"/>
</dbReference>
<dbReference type="Pfam" id="PF02321">
    <property type="entry name" value="OEP"/>
    <property type="match status" value="2"/>
</dbReference>
<sequence>MLPTIFIAMWKSGILWCVTLLILSVGTAAPSNSLARDLAISLEEAEQRALAHNRHLRFAQHNIAAATAETYNAAAYPNPTLSVGVSHLNLKTDPTAAFSSRTPTESEIRIEQTFERGGKRALRMAQADNELTATRLDFDDTLRQIRLNTHHAWFALKLAEHNVELHAIIANQSESILTLARRRFRAGDLSGADLGRFEADTARAHANVRSAEDKLSQARTTLAILLADEEHALQISTRGDWPAAKINPPEPTALDTIITQRPDTLAAEVRVEAARRAVELAQAKRTRDVTVSLLYERLPADETQPRNALGLGVSVPLFLGNHFKGDIRRAYAELALAEEQLNAIRARIQAEINQFSDALRRANDRWRTLQEQALPAARRTANAAELAFSKGAISALEFLDAQRLLRTAELDTLQARGDLARARATLDAALEINLSPTQEEPAS</sequence>